<reference evidence="9 10" key="1">
    <citation type="submission" date="2023-03" db="EMBL/GenBank/DDBJ databases">
        <title>Halomonas sp. nov., isolated from Korean tranditional fermented seafood 'Jeotgal'.</title>
        <authorList>
            <person name="Kim B."/>
            <person name="Shin N.-R."/>
        </authorList>
    </citation>
    <scope>NUCLEOTIDE SEQUENCE [LARGE SCALE GENOMIC DNA]</scope>
    <source>
        <strain evidence="9 10">SG2L-4</strain>
    </source>
</reference>
<keyword evidence="7 8" id="KW-0472">Membrane</keyword>
<dbReference type="PANTHER" id="PTHR30472:SF25">
    <property type="entry name" value="ABC TRANSPORTER PERMEASE PROTEIN MJ0876-RELATED"/>
    <property type="match status" value="1"/>
</dbReference>
<proteinExistence type="inferred from homology"/>
<dbReference type="Proteomes" id="UP001301869">
    <property type="component" value="Chromosome"/>
</dbReference>
<protein>
    <submittedName>
        <fullName evidence="9">Iron ABC transporter permease</fullName>
    </submittedName>
</protein>
<dbReference type="SUPFAM" id="SSF81345">
    <property type="entry name" value="ABC transporter involved in vitamin B12 uptake, BtuC"/>
    <property type="match status" value="1"/>
</dbReference>
<dbReference type="EMBL" id="CP119391">
    <property type="protein sequence ID" value="WNK19164.1"/>
    <property type="molecule type" value="Genomic_DNA"/>
</dbReference>
<feature type="transmembrane region" description="Helical" evidence="8">
    <location>
        <begin position="92"/>
        <end position="110"/>
    </location>
</feature>
<gene>
    <name evidence="9" type="ORF">P1P91_09775</name>
</gene>
<feature type="transmembrane region" description="Helical" evidence="8">
    <location>
        <begin position="148"/>
        <end position="172"/>
    </location>
</feature>
<evidence type="ECO:0000256" key="7">
    <source>
        <dbReference type="ARBA" id="ARBA00023136"/>
    </source>
</evidence>
<evidence type="ECO:0000256" key="2">
    <source>
        <dbReference type="ARBA" id="ARBA00007935"/>
    </source>
</evidence>
<organism evidence="9 10">
    <name type="scientific">Halomonas piscis</name>
    <dbReference type="NCBI Taxonomy" id="3031727"/>
    <lineage>
        <taxon>Bacteria</taxon>
        <taxon>Pseudomonadati</taxon>
        <taxon>Pseudomonadota</taxon>
        <taxon>Gammaproteobacteria</taxon>
        <taxon>Oceanospirillales</taxon>
        <taxon>Halomonadaceae</taxon>
        <taxon>Halomonas</taxon>
    </lineage>
</organism>
<keyword evidence="5 8" id="KW-0812">Transmembrane</keyword>
<evidence type="ECO:0000313" key="9">
    <source>
        <dbReference type="EMBL" id="WNK19164.1"/>
    </source>
</evidence>
<dbReference type="Gene3D" id="1.10.3470.10">
    <property type="entry name" value="ABC transporter involved in vitamin B12 uptake, BtuC"/>
    <property type="match status" value="1"/>
</dbReference>
<evidence type="ECO:0000313" key="10">
    <source>
        <dbReference type="Proteomes" id="UP001301869"/>
    </source>
</evidence>
<keyword evidence="3" id="KW-0813">Transport</keyword>
<accession>A0ABY9YWC1</accession>
<feature type="transmembrane region" description="Helical" evidence="8">
    <location>
        <begin position="304"/>
        <end position="324"/>
    </location>
</feature>
<comment type="similarity">
    <text evidence="2">Belongs to the binding-protein-dependent transport system permease family. FecCD subfamily.</text>
</comment>
<keyword evidence="4" id="KW-1003">Cell membrane</keyword>
<evidence type="ECO:0000256" key="1">
    <source>
        <dbReference type="ARBA" id="ARBA00004651"/>
    </source>
</evidence>
<feature type="transmembrane region" description="Helical" evidence="8">
    <location>
        <begin position="116"/>
        <end position="136"/>
    </location>
</feature>
<evidence type="ECO:0000256" key="4">
    <source>
        <dbReference type="ARBA" id="ARBA00022475"/>
    </source>
</evidence>
<evidence type="ECO:0000256" key="8">
    <source>
        <dbReference type="SAM" id="Phobius"/>
    </source>
</evidence>
<name>A0ABY9YWC1_9GAMM</name>
<feature type="transmembrane region" description="Helical" evidence="8">
    <location>
        <begin position="192"/>
        <end position="214"/>
    </location>
</feature>
<dbReference type="CDD" id="cd06550">
    <property type="entry name" value="TM_ABC_iron-siderophores_like"/>
    <property type="match status" value="1"/>
</dbReference>
<keyword evidence="6 8" id="KW-1133">Transmembrane helix</keyword>
<evidence type="ECO:0000256" key="3">
    <source>
        <dbReference type="ARBA" id="ARBA00022448"/>
    </source>
</evidence>
<dbReference type="InterPro" id="IPR037294">
    <property type="entry name" value="ABC_BtuC-like"/>
</dbReference>
<feature type="transmembrane region" description="Helical" evidence="8">
    <location>
        <begin position="235"/>
        <end position="262"/>
    </location>
</feature>
<evidence type="ECO:0000256" key="5">
    <source>
        <dbReference type="ARBA" id="ARBA00022692"/>
    </source>
</evidence>
<dbReference type="RefSeq" id="WP_311882295.1">
    <property type="nucleotide sequence ID" value="NZ_CP119391.1"/>
</dbReference>
<keyword evidence="10" id="KW-1185">Reference proteome</keyword>
<feature type="transmembrane region" description="Helical" evidence="8">
    <location>
        <begin position="66"/>
        <end position="85"/>
    </location>
</feature>
<sequence length="327" mass="33366">MPSRTGSRPGIPLALLALGALGALGISLGVGSASISPEQLWAIALGEGNPLARTMVVELRLPRALSAFAVGGLLAVAGALMQVLLRNPLADPYVLGISGGAAIGALGAMLLGLGGWLSSTSAFGGALFSTLLVFGLAHGRGGWAPTRLLLTGVVVASGWGAMITLMLSMTPAERLPSMLYWLMGDLSYARTPGLPLLLLTLTCVVLMPLGRSLNVLARGPQQAAALGVEARPLEWGIYAMASLLTAVAVTTAGSIGFVGLVVPHMLRLVLGNDQRLTLPACALAGGTLLLLADTLARTVIAPEQLPVGVITALLGVPTFLFLLYRSG</sequence>
<dbReference type="PANTHER" id="PTHR30472">
    <property type="entry name" value="FERRIC ENTEROBACTIN TRANSPORT SYSTEM PERMEASE PROTEIN"/>
    <property type="match status" value="1"/>
</dbReference>
<dbReference type="Pfam" id="PF01032">
    <property type="entry name" value="FecCD"/>
    <property type="match status" value="1"/>
</dbReference>
<evidence type="ECO:0000256" key="6">
    <source>
        <dbReference type="ARBA" id="ARBA00022989"/>
    </source>
</evidence>
<dbReference type="InterPro" id="IPR000522">
    <property type="entry name" value="ABC_transptr_permease_BtuC"/>
</dbReference>
<comment type="subcellular location">
    <subcellularLocation>
        <location evidence="1">Cell membrane</location>
        <topology evidence="1">Multi-pass membrane protein</topology>
    </subcellularLocation>
</comment>